<evidence type="ECO:0000313" key="1">
    <source>
        <dbReference type="EMBL" id="PXA67240.1"/>
    </source>
</evidence>
<dbReference type="EMBL" id="QHLY01000012">
    <property type="protein sequence ID" value="PXA67240.1"/>
    <property type="molecule type" value="Genomic_DNA"/>
</dbReference>
<gene>
    <name evidence="1" type="ORF">CTB96_10795</name>
</gene>
<sequence>MWLWGHTGAMSVVLSAVRRAIAPLTRTRFFRWLAPMALPPIERVLGRSRPALGNARPIIIRAEPHLT</sequence>
<reference evidence="1 2" key="1">
    <citation type="submission" date="2018-05" db="EMBL/GenBank/DDBJ databases">
        <title>Genetic diversity of glacier-inhabiting Cryobacterium bacteria in China and description of Cryobacterium mengkeensis sp. nov. and Arthrobacter glacialis sp. nov.</title>
        <authorList>
            <person name="Liu Q."/>
            <person name="Xin Y.-H."/>
        </authorList>
    </citation>
    <scope>NUCLEOTIDE SEQUENCE [LARGE SCALE GENOMIC DNA]</scope>
    <source>
        <strain evidence="1 2">SK-1</strain>
    </source>
</reference>
<proteinExistence type="predicted"/>
<comment type="caution">
    <text evidence="1">The sequence shown here is derived from an EMBL/GenBank/DDBJ whole genome shotgun (WGS) entry which is preliminary data.</text>
</comment>
<dbReference type="AlphaFoldDB" id="A0A317ZL60"/>
<evidence type="ECO:0000313" key="2">
    <source>
        <dbReference type="Proteomes" id="UP000246722"/>
    </source>
</evidence>
<protein>
    <submittedName>
        <fullName evidence="1">Uncharacterized protein</fullName>
    </submittedName>
</protein>
<name>A0A317ZL60_9MICO</name>
<accession>A0A317ZL60</accession>
<dbReference type="Proteomes" id="UP000246722">
    <property type="component" value="Unassembled WGS sequence"/>
</dbReference>
<organism evidence="1 2">
    <name type="scientific">Cryobacterium arcticum</name>
    <dbReference type="NCBI Taxonomy" id="670052"/>
    <lineage>
        <taxon>Bacteria</taxon>
        <taxon>Bacillati</taxon>
        <taxon>Actinomycetota</taxon>
        <taxon>Actinomycetes</taxon>
        <taxon>Micrococcales</taxon>
        <taxon>Microbacteriaceae</taxon>
        <taxon>Cryobacterium</taxon>
    </lineage>
</organism>
<keyword evidence="2" id="KW-1185">Reference proteome</keyword>